<dbReference type="GO" id="GO:0003700">
    <property type="term" value="F:DNA-binding transcription factor activity"/>
    <property type="evidence" value="ECO:0007669"/>
    <property type="project" value="TreeGrafter"/>
</dbReference>
<keyword evidence="5" id="KW-1185">Reference proteome</keyword>
<dbReference type="InterPro" id="IPR001387">
    <property type="entry name" value="Cro/C1-type_HTH"/>
</dbReference>
<dbReference type="CDD" id="cd02209">
    <property type="entry name" value="cupin_XRE_C"/>
    <property type="match status" value="1"/>
</dbReference>
<evidence type="ECO:0000313" key="5">
    <source>
        <dbReference type="Proteomes" id="UP000007517"/>
    </source>
</evidence>
<keyword evidence="1" id="KW-0238">DNA-binding</keyword>
<evidence type="ECO:0000313" key="4">
    <source>
        <dbReference type="EMBL" id="CCG03387.1"/>
    </source>
</evidence>
<dbReference type="GO" id="GO:0003677">
    <property type="term" value="F:DNA binding"/>
    <property type="evidence" value="ECO:0007669"/>
    <property type="project" value="UniProtKB-KW"/>
</dbReference>
<dbReference type="CDD" id="cd00093">
    <property type="entry name" value="HTH_XRE"/>
    <property type="match status" value="1"/>
</dbReference>
<feature type="region of interest" description="Disordered" evidence="2">
    <location>
        <begin position="85"/>
        <end position="122"/>
    </location>
</feature>
<reference evidence="5" key="2">
    <citation type="submission" date="2012-02" db="EMBL/GenBank/DDBJ databases">
        <title>Complete genome sequence of Blastococcus saxobsidens strain DD2.</title>
        <authorList>
            <person name="Genoscope."/>
        </authorList>
    </citation>
    <scope>NUCLEOTIDE SEQUENCE [LARGE SCALE GENOMIC DNA]</scope>
    <source>
        <strain evidence="5">DD2</strain>
    </source>
</reference>
<evidence type="ECO:0000259" key="3">
    <source>
        <dbReference type="PROSITE" id="PS50943"/>
    </source>
</evidence>
<reference evidence="4 5" key="1">
    <citation type="journal article" date="2012" name="J. Bacteriol.">
        <title>Genome Sequence of Blastococcus saxobsidens DD2, a Stone-Inhabiting Bacterium.</title>
        <authorList>
            <person name="Chouaia B."/>
            <person name="Crotti E."/>
            <person name="Brusetti L."/>
            <person name="Daffonchio D."/>
            <person name="Essoussi I."/>
            <person name="Nouioui I."/>
            <person name="Sbissi I."/>
            <person name="Ghodhbane-Gtari F."/>
            <person name="Gtari M."/>
            <person name="Vacherie B."/>
            <person name="Barbe V."/>
            <person name="Medigue C."/>
            <person name="Gury J."/>
            <person name="Pujic P."/>
            <person name="Normand P."/>
        </authorList>
    </citation>
    <scope>NUCLEOTIDE SEQUENCE [LARGE SCALE GENOMIC DNA]</scope>
    <source>
        <strain evidence="4 5">DD2</strain>
    </source>
</reference>
<dbReference type="HOGENOM" id="CLU_085376_1_0_11"/>
<dbReference type="Pfam" id="PF01381">
    <property type="entry name" value="HTH_3"/>
    <property type="match status" value="1"/>
</dbReference>
<dbReference type="PANTHER" id="PTHR46797:SF1">
    <property type="entry name" value="METHYLPHOSPHONATE SYNTHASE"/>
    <property type="match status" value="1"/>
</dbReference>
<dbReference type="EMBL" id="FO117623">
    <property type="protein sequence ID" value="CCG03387.1"/>
    <property type="molecule type" value="Genomic_DNA"/>
</dbReference>
<dbReference type="GO" id="GO:0005829">
    <property type="term" value="C:cytosol"/>
    <property type="evidence" value="ECO:0007669"/>
    <property type="project" value="TreeGrafter"/>
</dbReference>
<dbReference type="InterPro" id="IPR050807">
    <property type="entry name" value="TransReg_Diox_bact_type"/>
</dbReference>
<evidence type="ECO:0000256" key="2">
    <source>
        <dbReference type="SAM" id="MobiDB-lite"/>
    </source>
</evidence>
<dbReference type="AlphaFoldDB" id="H6RWH2"/>
<dbReference type="InterPro" id="IPR013096">
    <property type="entry name" value="Cupin_2"/>
</dbReference>
<proteinExistence type="predicted"/>
<feature type="region of interest" description="Disordered" evidence="2">
    <location>
        <begin position="1"/>
        <end position="20"/>
    </location>
</feature>
<organism evidence="4 5">
    <name type="scientific">Blastococcus saxobsidens (strain DD2)</name>
    <dbReference type="NCBI Taxonomy" id="1146883"/>
    <lineage>
        <taxon>Bacteria</taxon>
        <taxon>Bacillati</taxon>
        <taxon>Actinomycetota</taxon>
        <taxon>Actinomycetes</taxon>
        <taxon>Geodermatophilales</taxon>
        <taxon>Geodermatophilaceae</taxon>
        <taxon>Blastococcus</taxon>
    </lineage>
</organism>
<dbReference type="RefSeq" id="WP_014376270.1">
    <property type="nucleotide sequence ID" value="NC_016943.1"/>
</dbReference>
<name>H6RWH2_BLASD</name>
<dbReference type="InterPro" id="IPR010982">
    <property type="entry name" value="Lambda_DNA-bd_dom_sf"/>
</dbReference>
<evidence type="ECO:0000256" key="1">
    <source>
        <dbReference type="ARBA" id="ARBA00023125"/>
    </source>
</evidence>
<dbReference type="Gene3D" id="1.10.260.40">
    <property type="entry name" value="lambda repressor-like DNA-binding domains"/>
    <property type="match status" value="1"/>
</dbReference>
<dbReference type="KEGG" id="bsd:BLASA_2507"/>
<dbReference type="Proteomes" id="UP000007517">
    <property type="component" value="Chromosome"/>
</dbReference>
<dbReference type="InterPro" id="IPR011051">
    <property type="entry name" value="RmlC_Cupin_sf"/>
</dbReference>
<dbReference type="eggNOG" id="COG0662">
    <property type="taxonomic scope" value="Bacteria"/>
</dbReference>
<dbReference type="PANTHER" id="PTHR46797">
    <property type="entry name" value="HTH-TYPE TRANSCRIPTIONAL REGULATOR"/>
    <property type="match status" value="1"/>
</dbReference>
<dbReference type="PROSITE" id="PS50943">
    <property type="entry name" value="HTH_CROC1"/>
    <property type="match status" value="1"/>
</dbReference>
<dbReference type="STRING" id="1146883.BLASA_2507"/>
<dbReference type="SMART" id="SM00530">
    <property type="entry name" value="HTH_XRE"/>
    <property type="match status" value="1"/>
</dbReference>
<accession>H6RWH2</accession>
<gene>
    <name evidence="4" type="ordered locus">BLASA_2507</name>
</gene>
<protein>
    <submittedName>
        <fullName evidence="4">Putative Transcriptional regulator</fullName>
    </submittedName>
</protein>
<feature type="domain" description="HTH cro/C1-type" evidence="3">
    <location>
        <begin position="23"/>
        <end position="77"/>
    </location>
</feature>
<dbReference type="SUPFAM" id="SSF51182">
    <property type="entry name" value="RmlC-like cupins"/>
    <property type="match status" value="1"/>
</dbReference>
<sequence length="250" mass="27098">MSTSAGPDAPAEMDPAETLGGRLRHARLQANLSLREVARQLGVSASFVSQLENGKSQPSVATLFSLARLLGVSIDRLFDEHGGATLPAEAAPVTRQPEERSPASTRSSDLSSEEAGLLPRGKPGFPAVTWGEQSPEPLRFSVTTPGQRSRLVLESGVSWEQLVRKSDELDFIELVYPPGSSSTMDGRMLRHDDYEYGILLEGELEVTLGFDVFVLHAGEAIGFDSTVPHLFRNPGTTPARGIWVMHHGRK</sequence>
<dbReference type="InterPro" id="IPR014710">
    <property type="entry name" value="RmlC-like_jellyroll"/>
</dbReference>
<dbReference type="eggNOG" id="COG1396">
    <property type="taxonomic scope" value="Bacteria"/>
</dbReference>
<dbReference type="Pfam" id="PF07883">
    <property type="entry name" value="Cupin_2"/>
    <property type="match status" value="1"/>
</dbReference>
<dbReference type="Gene3D" id="2.60.120.10">
    <property type="entry name" value="Jelly Rolls"/>
    <property type="match status" value="1"/>
</dbReference>
<dbReference type="SUPFAM" id="SSF47413">
    <property type="entry name" value="lambda repressor-like DNA-binding domains"/>
    <property type="match status" value="1"/>
</dbReference>